<feature type="compositionally biased region" description="Basic and acidic residues" evidence="1">
    <location>
        <begin position="80"/>
        <end position="96"/>
    </location>
</feature>
<comment type="caution">
    <text evidence="3">The sequence shown here is derived from an EMBL/GenBank/DDBJ whole genome shotgun (WGS) entry which is preliminary data.</text>
</comment>
<keyword evidence="2" id="KW-0472">Membrane</keyword>
<feature type="transmembrane region" description="Helical" evidence="2">
    <location>
        <begin position="6"/>
        <end position="29"/>
    </location>
</feature>
<accession>A0A0M2NGL7</accession>
<feature type="region of interest" description="Disordered" evidence="1">
    <location>
        <begin position="76"/>
        <end position="96"/>
    </location>
</feature>
<keyword evidence="2" id="KW-1133">Transmembrane helix</keyword>
<sequence length="96" mass="11179">MSGLQLFGLITVCVTAGIFIVCMILYCIIQQKRHFLCPHCKTRFKVSGLRSFFVSRQGTDRLLTCPHCGMSSYMENIPDEEYHKQQEDTKREEQEK</sequence>
<dbReference type="EMBL" id="LAYJ01000068">
    <property type="protein sequence ID" value="KKI51684.1"/>
    <property type="molecule type" value="Genomic_DNA"/>
</dbReference>
<evidence type="ECO:0000313" key="4">
    <source>
        <dbReference type="Proteomes" id="UP000034076"/>
    </source>
</evidence>
<dbReference type="OrthoDB" id="9777497at2"/>
<gene>
    <name evidence="3" type="ORF">CHK_0851</name>
</gene>
<dbReference type="Proteomes" id="UP000034076">
    <property type="component" value="Unassembled WGS sequence"/>
</dbReference>
<dbReference type="STRING" id="270498.CHK_0851"/>
<reference evidence="3 4" key="1">
    <citation type="submission" date="2015-04" db="EMBL/GenBank/DDBJ databases">
        <title>Draft genome sequence of bacteremic isolate Catabacter hongkongensis type strain HKU16T.</title>
        <authorList>
            <person name="Lau S.K."/>
            <person name="Teng J.L."/>
            <person name="Huang Y."/>
            <person name="Curreem S.O."/>
            <person name="Tsui S.K."/>
            <person name="Woo P.C."/>
        </authorList>
    </citation>
    <scope>NUCLEOTIDE SEQUENCE [LARGE SCALE GENOMIC DNA]</scope>
    <source>
        <strain evidence="3 4">HKU16</strain>
    </source>
</reference>
<organism evidence="3 4">
    <name type="scientific">Christensenella hongkongensis</name>
    <dbReference type="NCBI Taxonomy" id="270498"/>
    <lineage>
        <taxon>Bacteria</taxon>
        <taxon>Bacillati</taxon>
        <taxon>Bacillota</taxon>
        <taxon>Clostridia</taxon>
        <taxon>Christensenellales</taxon>
        <taxon>Christensenellaceae</taxon>
        <taxon>Christensenella</taxon>
    </lineage>
</organism>
<protein>
    <submittedName>
        <fullName evidence="3">Uncharacterized protein</fullName>
    </submittedName>
</protein>
<keyword evidence="4" id="KW-1185">Reference proteome</keyword>
<evidence type="ECO:0000313" key="3">
    <source>
        <dbReference type="EMBL" id="KKI51684.1"/>
    </source>
</evidence>
<dbReference type="RefSeq" id="WP_046442771.1">
    <property type="nucleotide sequence ID" value="NZ_JAXDTA010000070.1"/>
</dbReference>
<evidence type="ECO:0000256" key="2">
    <source>
        <dbReference type="SAM" id="Phobius"/>
    </source>
</evidence>
<evidence type="ECO:0000256" key="1">
    <source>
        <dbReference type="SAM" id="MobiDB-lite"/>
    </source>
</evidence>
<proteinExistence type="predicted"/>
<keyword evidence="2" id="KW-0812">Transmembrane</keyword>
<name>A0A0M2NGL7_9FIRM</name>
<dbReference type="AlphaFoldDB" id="A0A0M2NGL7"/>